<dbReference type="PANTHER" id="PTHR24171">
    <property type="entry name" value="ANKYRIN REPEAT DOMAIN-CONTAINING PROTEIN 39-RELATED"/>
    <property type="match status" value="1"/>
</dbReference>
<comment type="caution">
    <text evidence="5">The sequence shown here is derived from an EMBL/GenBank/DDBJ whole genome shotgun (WGS) entry which is preliminary data.</text>
</comment>
<organism evidence="5 6">
    <name type="scientific">Kistimonas scapharcae</name>
    <dbReference type="NCBI Taxonomy" id="1036133"/>
    <lineage>
        <taxon>Bacteria</taxon>
        <taxon>Pseudomonadati</taxon>
        <taxon>Pseudomonadota</taxon>
        <taxon>Gammaproteobacteria</taxon>
        <taxon>Oceanospirillales</taxon>
        <taxon>Endozoicomonadaceae</taxon>
        <taxon>Kistimonas</taxon>
    </lineage>
</organism>
<reference evidence="6" key="1">
    <citation type="journal article" date="2019" name="Int. J. Syst. Evol. Microbiol.">
        <title>The Global Catalogue of Microorganisms (GCM) 10K type strain sequencing project: providing services to taxonomists for standard genome sequencing and annotation.</title>
        <authorList>
            <consortium name="The Broad Institute Genomics Platform"/>
            <consortium name="The Broad Institute Genome Sequencing Center for Infectious Disease"/>
            <person name="Wu L."/>
            <person name="Ma J."/>
        </authorList>
    </citation>
    <scope>NUCLEOTIDE SEQUENCE [LARGE SCALE GENOMIC DNA]</scope>
    <source>
        <strain evidence="6">JCM 17805</strain>
    </source>
</reference>
<dbReference type="EMBL" id="BAABFL010000025">
    <property type="protein sequence ID" value="GAA4648115.1"/>
    <property type="molecule type" value="Genomic_DNA"/>
</dbReference>
<feature type="compositionally biased region" description="Basic and acidic residues" evidence="4">
    <location>
        <begin position="95"/>
        <end position="113"/>
    </location>
</feature>
<protein>
    <recommendedName>
        <fullName evidence="7">Ankyrin</fullName>
    </recommendedName>
</protein>
<name>A0ABP8UYE3_9GAMM</name>
<dbReference type="Gene3D" id="1.25.40.20">
    <property type="entry name" value="Ankyrin repeat-containing domain"/>
    <property type="match status" value="2"/>
</dbReference>
<dbReference type="SUPFAM" id="SSF48403">
    <property type="entry name" value="Ankyrin repeat"/>
    <property type="match status" value="1"/>
</dbReference>
<dbReference type="InterPro" id="IPR036770">
    <property type="entry name" value="Ankyrin_rpt-contain_sf"/>
</dbReference>
<keyword evidence="1" id="KW-0677">Repeat</keyword>
<evidence type="ECO:0000256" key="1">
    <source>
        <dbReference type="ARBA" id="ARBA00022737"/>
    </source>
</evidence>
<feature type="region of interest" description="Disordered" evidence="4">
    <location>
        <begin position="58"/>
        <end position="127"/>
    </location>
</feature>
<feature type="repeat" description="ANK" evidence="3">
    <location>
        <begin position="275"/>
        <end position="307"/>
    </location>
</feature>
<dbReference type="InterPro" id="IPR002110">
    <property type="entry name" value="Ankyrin_rpt"/>
</dbReference>
<proteinExistence type="predicted"/>
<evidence type="ECO:0000256" key="2">
    <source>
        <dbReference type="ARBA" id="ARBA00023043"/>
    </source>
</evidence>
<accession>A0ABP8UYE3</accession>
<evidence type="ECO:0000313" key="6">
    <source>
        <dbReference type="Proteomes" id="UP001500604"/>
    </source>
</evidence>
<dbReference type="PROSITE" id="PS50297">
    <property type="entry name" value="ANK_REP_REGION"/>
    <property type="match status" value="1"/>
</dbReference>
<keyword evidence="6" id="KW-1185">Reference proteome</keyword>
<dbReference type="RefSeq" id="WP_345193345.1">
    <property type="nucleotide sequence ID" value="NZ_BAABFL010000025.1"/>
</dbReference>
<evidence type="ECO:0000256" key="3">
    <source>
        <dbReference type="PROSITE-ProRule" id="PRU00023"/>
    </source>
</evidence>
<gene>
    <name evidence="5" type="ORF">GCM10023116_03790</name>
</gene>
<keyword evidence="2 3" id="KW-0040">ANK repeat</keyword>
<dbReference type="SMART" id="SM00248">
    <property type="entry name" value="ANK"/>
    <property type="match status" value="2"/>
</dbReference>
<evidence type="ECO:0000313" key="5">
    <source>
        <dbReference type="EMBL" id="GAA4648115.1"/>
    </source>
</evidence>
<sequence>MDSFQHYDRGLRASIAAYHQERLNNQGVIKAFLRAFVAFFCGYDVKTCPDVEAYMPDVSSQQRLKRDIDKRSSTVTDPTNDQHGPVTTNSVLNTRHRDSSEDKRAENSNREKAPLAPPIPPVHLSNTLVKERDSIREPRVRDGSPIAMIERLCFFKKFPDKKDEIADRLNGIRKILDENLGVSINDTMNWDWGGVTPMMGVAANGCSEMCVALIQELGASPFVQDETGKHLLHLLIAKRHKEHLSKVDHENQMPLFEAALKHLEITENINKPDIFGLTPLHYACARRDPDYIKLLIAAGADPKLKDKNGNDCFDVLALDEQTRVNIVALAVSGSVLEYDRSRLSPDYLVGDDKSIYTIRRMDFGIGDGESRNGEVIDLSYFCSIENSHNFNRDMNPLRKMME</sequence>
<feature type="compositionally biased region" description="Polar residues" evidence="4">
    <location>
        <begin position="73"/>
        <end position="93"/>
    </location>
</feature>
<evidence type="ECO:0000256" key="4">
    <source>
        <dbReference type="SAM" id="MobiDB-lite"/>
    </source>
</evidence>
<dbReference type="PROSITE" id="PS50088">
    <property type="entry name" value="ANK_REPEAT"/>
    <property type="match status" value="1"/>
</dbReference>
<dbReference type="Pfam" id="PF12796">
    <property type="entry name" value="Ank_2"/>
    <property type="match status" value="1"/>
</dbReference>
<evidence type="ECO:0008006" key="7">
    <source>
        <dbReference type="Google" id="ProtNLM"/>
    </source>
</evidence>
<dbReference type="Proteomes" id="UP001500604">
    <property type="component" value="Unassembled WGS sequence"/>
</dbReference>